<dbReference type="EMBL" id="JAVRRG010000109">
    <property type="protein sequence ID" value="KAK5084942.1"/>
    <property type="molecule type" value="Genomic_DNA"/>
</dbReference>
<feature type="domain" description="Prokaryotic-type class I peptide chain release factors" evidence="5">
    <location>
        <begin position="232"/>
        <end position="248"/>
    </location>
</feature>
<dbReference type="InterPro" id="IPR005139">
    <property type="entry name" value="PCRF"/>
</dbReference>
<gene>
    <name evidence="6" type="primary">MRF1</name>
    <name evidence="6" type="ORF">LTR24_007354</name>
</gene>
<proteinExistence type="inferred from homology"/>
<dbReference type="PROSITE" id="PS00745">
    <property type="entry name" value="RF_PROK_I"/>
    <property type="match status" value="1"/>
</dbReference>
<name>A0ABR0K350_9EURO</name>
<dbReference type="Gene3D" id="6.10.140.1950">
    <property type="match status" value="1"/>
</dbReference>
<dbReference type="SUPFAM" id="SSF75620">
    <property type="entry name" value="Release factor"/>
    <property type="match status" value="1"/>
</dbReference>
<dbReference type="PANTHER" id="PTHR43804:SF7">
    <property type="entry name" value="LD18447P"/>
    <property type="match status" value="1"/>
</dbReference>
<dbReference type="InterPro" id="IPR050057">
    <property type="entry name" value="Prokaryotic/Mito_RF"/>
</dbReference>
<keyword evidence="2" id="KW-0488">Methylation</keyword>
<dbReference type="InterPro" id="IPR000352">
    <property type="entry name" value="Pep_chain_release_fac_I"/>
</dbReference>
<dbReference type="Proteomes" id="UP001345013">
    <property type="component" value="Unassembled WGS sequence"/>
</dbReference>
<organism evidence="6 7">
    <name type="scientific">Lithohypha guttulata</name>
    <dbReference type="NCBI Taxonomy" id="1690604"/>
    <lineage>
        <taxon>Eukaryota</taxon>
        <taxon>Fungi</taxon>
        <taxon>Dikarya</taxon>
        <taxon>Ascomycota</taxon>
        <taxon>Pezizomycotina</taxon>
        <taxon>Eurotiomycetes</taxon>
        <taxon>Chaetothyriomycetidae</taxon>
        <taxon>Chaetothyriales</taxon>
        <taxon>Trichomeriaceae</taxon>
        <taxon>Lithohypha</taxon>
    </lineage>
</organism>
<comment type="caution">
    <text evidence="6">The sequence shown here is derived from an EMBL/GenBank/DDBJ whole genome shotgun (WGS) entry which is preliminary data.</text>
</comment>
<protein>
    <submittedName>
        <fullName evidence="6">Peptide chain release factor 1, mitochondrial</fullName>
    </submittedName>
</protein>
<evidence type="ECO:0000259" key="5">
    <source>
        <dbReference type="PROSITE" id="PS00745"/>
    </source>
</evidence>
<dbReference type="PANTHER" id="PTHR43804">
    <property type="entry name" value="LD18447P"/>
    <property type="match status" value="1"/>
</dbReference>
<dbReference type="Pfam" id="PF03462">
    <property type="entry name" value="PCRF"/>
    <property type="match status" value="1"/>
</dbReference>
<accession>A0ABR0K350</accession>
<sequence length="389" mass="42555">MAAEHAKLSAANAQNYDVSVAKRIGELTSVTTALKEYEEAHDSASELQSLLSDPSADSELRELATTDLESTQSSLPTLANSLKTSLIPPHPFSSFPCLLEIHPGAGGSEASIFAHELLYMYIGLASRLGLQHTLTSYSPDDSAPAGSVALSDAILEISAPNTYDLFRSEAGVHRVQRIPATEKKGRTHTSAVSVLVLPSLPDTSNGDSQLNYDDPNSDYYLNPTEVRSEVMRAGGAGGQHVNKTESAVRLTHAPTGLVVRMQESRSQHKNREKAWNVLRAKVAAKRRDEREAEIASLRRTAMGGVGRTGREDKVRTYNFSQNRVTDHRSGWESNNLDDVLGGGKILEGCMDSVREWMREGEVLGLLAEDEMKRREQAQAEERNKDSARK</sequence>
<evidence type="ECO:0000256" key="1">
    <source>
        <dbReference type="ARBA" id="ARBA00010835"/>
    </source>
</evidence>
<reference evidence="6 7" key="1">
    <citation type="submission" date="2023-08" db="EMBL/GenBank/DDBJ databases">
        <title>Black Yeasts Isolated from many extreme environments.</title>
        <authorList>
            <person name="Coleine C."/>
            <person name="Stajich J.E."/>
            <person name="Selbmann L."/>
        </authorList>
    </citation>
    <scope>NUCLEOTIDE SEQUENCE [LARGE SCALE GENOMIC DNA]</scope>
    <source>
        <strain evidence="6 7">CCFEE 5885</strain>
    </source>
</reference>
<evidence type="ECO:0000256" key="3">
    <source>
        <dbReference type="ARBA" id="ARBA00022917"/>
    </source>
</evidence>
<comment type="similarity">
    <text evidence="1">Belongs to the prokaryotic/mitochondrial release factor family.</text>
</comment>
<evidence type="ECO:0000256" key="4">
    <source>
        <dbReference type="SAM" id="MobiDB-lite"/>
    </source>
</evidence>
<feature type="region of interest" description="Disordered" evidence="4">
    <location>
        <begin position="368"/>
        <end position="389"/>
    </location>
</feature>
<evidence type="ECO:0000313" key="6">
    <source>
        <dbReference type="EMBL" id="KAK5084942.1"/>
    </source>
</evidence>
<feature type="region of interest" description="Disordered" evidence="4">
    <location>
        <begin position="198"/>
        <end position="217"/>
    </location>
</feature>
<dbReference type="Pfam" id="PF00472">
    <property type="entry name" value="RF-1"/>
    <property type="match status" value="1"/>
</dbReference>
<keyword evidence="7" id="KW-1185">Reference proteome</keyword>
<dbReference type="InterPro" id="IPR045853">
    <property type="entry name" value="Pep_chain_release_fac_I_sf"/>
</dbReference>
<evidence type="ECO:0000313" key="7">
    <source>
        <dbReference type="Proteomes" id="UP001345013"/>
    </source>
</evidence>
<dbReference type="Gene3D" id="3.30.160.20">
    <property type="match status" value="1"/>
</dbReference>
<dbReference type="SMART" id="SM00937">
    <property type="entry name" value="PCRF"/>
    <property type="match status" value="1"/>
</dbReference>
<feature type="compositionally biased region" description="Polar residues" evidence="4">
    <location>
        <begin position="201"/>
        <end position="211"/>
    </location>
</feature>
<feature type="compositionally biased region" description="Basic and acidic residues" evidence="4">
    <location>
        <begin position="369"/>
        <end position="389"/>
    </location>
</feature>
<keyword evidence="3" id="KW-0648">Protein biosynthesis</keyword>
<dbReference type="Gene3D" id="3.30.70.1660">
    <property type="match status" value="1"/>
</dbReference>
<evidence type="ECO:0000256" key="2">
    <source>
        <dbReference type="ARBA" id="ARBA00022481"/>
    </source>
</evidence>